<evidence type="ECO:0000313" key="2">
    <source>
        <dbReference type="Proteomes" id="UP000017836"/>
    </source>
</evidence>
<evidence type="ECO:0000313" key="1">
    <source>
        <dbReference type="EMBL" id="ERN08976.1"/>
    </source>
</evidence>
<keyword evidence="2" id="KW-1185">Reference proteome</keyword>
<dbReference type="STRING" id="13333.W1PMP2"/>
<dbReference type="PANTHER" id="PTHR34286">
    <property type="entry name" value="TRANSMEMBRANE PROTEIN"/>
    <property type="match status" value="1"/>
</dbReference>
<dbReference type="HOGENOM" id="CLU_2545687_0_0_1"/>
<protein>
    <submittedName>
        <fullName evidence="1">Uncharacterized protein</fullName>
    </submittedName>
</protein>
<dbReference type="AlphaFoldDB" id="W1PMP2"/>
<dbReference type="PANTHER" id="PTHR34286:SF1">
    <property type="entry name" value="TRANSMEMBRANE PROTEIN"/>
    <property type="match status" value="1"/>
</dbReference>
<sequence>MGGDHGHVDGTHVDCRTKVWSMTGGPYCRPKYWKRNTAIAMAGIVLICIPLAMKSTELEVDSFLSNHLSDEIPIIICCVFTSP</sequence>
<name>W1PMP2_AMBTC</name>
<dbReference type="Proteomes" id="UP000017836">
    <property type="component" value="Unassembled WGS sequence"/>
</dbReference>
<dbReference type="eggNOG" id="ENOG502S5F8">
    <property type="taxonomic scope" value="Eukaryota"/>
</dbReference>
<gene>
    <name evidence="1" type="ORF">AMTR_s00153p00026460</name>
</gene>
<dbReference type="EMBL" id="KI393119">
    <property type="protein sequence ID" value="ERN08976.1"/>
    <property type="molecule type" value="Genomic_DNA"/>
</dbReference>
<accession>W1PMP2</accession>
<reference evidence="2" key="1">
    <citation type="journal article" date="2013" name="Science">
        <title>The Amborella genome and the evolution of flowering plants.</title>
        <authorList>
            <consortium name="Amborella Genome Project"/>
        </authorList>
    </citation>
    <scope>NUCLEOTIDE SEQUENCE [LARGE SCALE GENOMIC DNA]</scope>
</reference>
<dbReference type="Gramene" id="ERN08976">
    <property type="protein sequence ID" value="ERN08976"/>
    <property type="gene ID" value="AMTR_s00153p00026460"/>
</dbReference>
<organism evidence="1 2">
    <name type="scientific">Amborella trichopoda</name>
    <dbReference type="NCBI Taxonomy" id="13333"/>
    <lineage>
        <taxon>Eukaryota</taxon>
        <taxon>Viridiplantae</taxon>
        <taxon>Streptophyta</taxon>
        <taxon>Embryophyta</taxon>
        <taxon>Tracheophyta</taxon>
        <taxon>Spermatophyta</taxon>
        <taxon>Magnoliopsida</taxon>
        <taxon>Amborellales</taxon>
        <taxon>Amborellaceae</taxon>
        <taxon>Amborella</taxon>
    </lineage>
</organism>
<proteinExistence type="predicted"/>